<name>A0A1G7YKS4_PSEOR</name>
<dbReference type="Gene3D" id="3.40.50.300">
    <property type="entry name" value="P-loop containing nucleotide triphosphate hydrolases"/>
    <property type="match status" value="1"/>
</dbReference>
<dbReference type="InterPro" id="IPR027417">
    <property type="entry name" value="P-loop_NTPase"/>
</dbReference>
<dbReference type="SUPFAM" id="SSF46785">
    <property type="entry name" value="Winged helix' DNA-binding domain"/>
    <property type="match status" value="1"/>
</dbReference>
<protein>
    <submittedName>
        <fullName evidence="2">AAA domain-containing protein</fullName>
    </submittedName>
</protein>
<evidence type="ECO:0000313" key="3">
    <source>
        <dbReference type="Proteomes" id="UP000198967"/>
    </source>
</evidence>
<organism evidence="2 3">
    <name type="scientific">Pseudonocardia oroxyli</name>
    <dbReference type="NCBI Taxonomy" id="366584"/>
    <lineage>
        <taxon>Bacteria</taxon>
        <taxon>Bacillati</taxon>
        <taxon>Actinomycetota</taxon>
        <taxon>Actinomycetes</taxon>
        <taxon>Pseudonocardiales</taxon>
        <taxon>Pseudonocardiaceae</taxon>
        <taxon>Pseudonocardia</taxon>
    </lineage>
</organism>
<proteinExistence type="predicted"/>
<dbReference type="AlphaFoldDB" id="A0A1G7YKS4"/>
<gene>
    <name evidence="2" type="ORF">SAMN05216377_11787</name>
</gene>
<evidence type="ECO:0000256" key="1">
    <source>
        <dbReference type="SAM" id="MobiDB-lite"/>
    </source>
</evidence>
<dbReference type="STRING" id="366584.SAMN05216377_11787"/>
<sequence length="220" mass="23449">MNLGKRDEIVQLESIIRTGGFEFIVIDTLNRCSVGLDENSAKDMGMVVEALYDLKRATPRDMGAIALIHHTGKDGKTVRGSSALEAGFDTVYTTSREGDDGPVTLRRTKRKDGPPDDAMVLTWHSVSETGSGVVVQPDRGTLVEWDNPAKSDRAVLAAIVGFAPGLGSTPTQVAADTGLNLRTVKRALTRLAGAGLAERCDGRGNWRATGLGEATSKIEK</sequence>
<dbReference type="Pfam" id="PF13481">
    <property type="entry name" value="AAA_25"/>
    <property type="match status" value="1"/>
</dbReference>
<accession>A0A1G7YKS4</accession>
<dbReference type="Proteomes" id="UP000198967">
    <property type="component" value="Unassembled WGS sequence"/>
</dbReference>
<evidence type="ECO:0000313" key="2">
    <source>
        <dbReference type="EMBL" id="SDG97148.1"/>
    </source>
</evidence>
<feature type="region of interest" description="Disordered" evidence="1">
    <location>
        <begin position="95"/>
        <end position="116"/>
    </location>
</feature>
<dbReference type="InterPro" id="IPR036390">
    <property type="entry name" value="WH_DNA-bd_sf"/>
</dbReference>
<dbReference type="EMBL" id="FNBE01000017">
    <property type="protein sequence ID" value="SDG97148.1"/>
    <property type="molecule type" value="Genomic_DNA"/>
</dbReference>
<reference evidence="2 3" key="1">
    <citation type="submission" date="2016-10" db="EMBL/GenBank/DDBJ databases">
        <authorList>
            <person name="de Groot N.N."/>
        </authorList>
    </citation>
    <scope>NUCLEOTIDE SEQUENCE [LARGE SCALE GENOMIC DNA]</scope>
    <source>
        <strain evidence="2 3">CGMCC 4.3143</strain>
    </source>
</reference>
<keyword evidence="3" id="KW-1185">Reference proteome</keyword>